<sequence length="983" mass="113464">MDNKLEKNKFLESVILMYKEGEISENALTKIKDLYYKEHSDIQLEKISSEEFIVKKQNPIDSDESRVLKNVVVSDNLVTEGANKKNINANQSEIYKRNNPFVHNTLSTKSTNNNNKINNRNEQGNKSKEHNITIILSLGIILILLAGIILATSTWDLMSNGVKTAALSMISIIFFIMSNFTEKKLKIIKTSFAFWILGILFLPVILLSIGYFGLLGNYLSIDGEGRYIYGIISAIICSVFFSYSIKKYKKSEFTWITLLDIQIIYWCILQHFEIGYNTQILMLIIYTVLLTGVYYKLVHNKIIYNFVVNAIKWYALINLIINSLQVLGNIIYTIFMKITSQPLGIFQGMIMVCGIIILSGIITFWTYEFKFRGSILSIGALIIALEMICVIFKVEIDEPLYYLIMNIGLLLIYGIFYYWNNFRGLNYIKFGTDLIVIATMALLDIISTVMLKPVYTALSLYVLTTVILVTSRKEKDSFYLPLLKYGVPCTVFIANFFTFKIFGLMDNLFSIKRFHEGLIFIIVDIAIIYGISFILRIKNNGDYKTYLYNGHVFLGLTYIYSMIFQVDRMIVEGTIIIVSAVCLWIAGSSLKIRVYLYCILTMITILLFDLEIFLELIDTGVAILEPQNLLLLMSLFLTIVWWLSSEFWREYLNIYLYGIYSIGFLSSLGLNNFHRIDYMLVSFIVGSTVIMWIFLDKIKKSFLMPIPIASFWILSFRIIYYYNDISQIVASIIVAFILIIIGYAVYRINKNILVQDLLSFNIFAVLSLLNSVLISFESSTLYVYNIITLMIFGFFLLYSSRFLENLFLKKVLSIACVLFNYSAYGRFILELNFIDKFRLEFLFVPSIIILKLVIDHYLEKKASYCSVISTTWYCIVGLILLFFNSENNEFHAITFCALCIISIILGFKTQNKLYFLGGVSFLIIGVFLNTLSFWLSIPWWIYLLVGGTVLIFFASKNEFGKSKDNKKSIVYKIFETIRKWDSK</sequence>
<feature type="transmembrane region" description="Helical" evidence="1">
    <location>
        <begin position="344"/>
        <end position="367"/>
    </location>
</feature>
<keyword evidence="3" id="KW-1185">Reference proteome</keyword>
<feature type="transmembrane region" description="Helical" evidence="1">
    <location>
        <begin position="937"/>
        <end position="954"/>
    </location>
</feature>
<evidence type="ECO:0000313" key="2">
    <source>
        <dbReference type="EMBL" id="OPJ59466.1"/>
    </source>
</evidence>
<feature type="transmembrane region" description="Helical" evidence="1">
    <location>
        <begin position="782"/>
        <end position="799"/>
    </location>
</feature>
<feature type="transmembrane region" description="Helical" evidence="1">
    <location>
        <begin position="252"/>
        <end position="272"/>
    </location>
</feature>
<feature type="transmembrane region" description="Helical" evidence="1">
    <location>
        <begin position="702"/>
        <end position="722"/>
    </location>
</feature>
<keyword evidence="1" id="KW-0472">Membrane</keyword>
<feature type="transmembrane region" description="Helical" evidence="1">
    <location>
        <begin position="651"/>
        <end position="670"/>
    </location>
</feature>
<dbReference type="OrthoDB" id="1815069at2"/>
<feature type="transmembrane region" description="Helical" evidence="1">
    <location>
        <begin position="728"/>
        <end position="746"/>
    </location>
</feature>
<feature type="transmembrane region" description="Helical" evidence="1">
    <location>
        <begin position="517"/>
        <end position="534"/>
    </location>
</feature>
<feature type="transmembrane region" description="Helical" evidence="1">
    <location>
        <begin position="594"/>
        <end position="614"/>
    </location>
</feature>
<feature type="transmembrane region" description="Helical" evidence="1">
    <location>
        <begin position="453"/>
        <end position="470"/>
    </location>
</feature>
<protein>
    <recommendedName>
        <fullName evidence="4">DUF2157 domain-containing protein</fullName>
    </recommendedName>
</protein>
<evidence type="ECO:0008006" key="4">
    <source>
        <dbReference type="Google" id="ProtNLM"/>
    </source>
</evidence>
<feature type="transmembrane region" description="Helical" evidence="1">
    <location>
        <begin position="841"/>
        <end position="858"/>
    </location>
</feature>
<feature type="transmembrane region" description="Helical" evidence="1">
    <location>
        <begin position="758"/>
        <end position="776"/>
    </location>
</feature>
<accession>A0A1V4IHR0</accession>
<feature type="transmembrane region" description="Helical" evidence="1">
    <location>
        <begin position="400"/>
        <end position="420"/>
    </location>
</feature>
<keyword evidence="1" id="KW-1133">Transmembrane helix</keyword>
<dbReference type="STRING" id="225345.CLCHR_34440"/>
<dbReference type="Proteomes" id="UP000191056">
    <property type="component" value="Unassembled WGS sequence"/>
</dbReference>
<dbReference type="AlphaFoldDB" id="A0A1V4IHR0"/>
<gene>
    <name evidence="2" type="ORF">CLCHR_34440</name>
</gene>
<feature type="transmembrane region" description="Helical" evidence="1">
    <location>
        <begin position="227"/>
        <end position="245"/>
    </location>
</feature>
<feature type="transmembrane region" description="Helical" evidence="1">
    <location>
        <begin position="374"/>
        <end position="394"/>
    </location>
</feature>
<organism evidence="2 3">
    <name type="scientific">Clostridium chromiireducens</name>
    <dbReference type="NCBI Taxonomy" id="225345"/>
    <lineage>
        <taxon>Bacteria</taxon>
        <taxon>Bacillati</taxon>
        <taxon>Bacillota</taxon>
        <taxon>Clostridia</taxon>
        <taxon>Eubacteriales</taxon>
        <taxon>Clostridiaceae</taxon>
        <taxon>Clostridium</taxon>
    </lineage>
</organism>
<feature type="transmembrane region" description="Helical" evidence="1">
    <location>
        <begin position="310"/>
        <end position="332"/>
    </location>
</feature>
<feature type="transmembrane region" description="Helical" evidence="1">
    <location>
        <begin position="890"/>
        <end position="907"/>
    </location>
</feature>
<feature type="transmembrane region" description="Helical" evidence="1">
    <location>
        <begin position="192"/>
        <end position="215"/>
    </location>
</feature>
<feature type="transmembrane region" description="Helical" evidence="1">
    <location>
        <begin position="161"/>
        <end position="180"/>
    </location>
</feature>
<keyword evidence="1" id="KW-0812">Transmembrane</keyword>
<dbReference type="EMBL" id="MZGT01000051">
    <property type="protein sequence ID" value="OPJ59466.1"/>
    <property type="molecule type" value="Genomic_DNA"/>
</dbReference>
<name>A0A1V4IHR0_9CLOT</name>
<feature type="transmembrane region" description="Helical" evidence="1">
    <location>
        <begin position="914"/>
        <end position="931"/>
    </location>
</feature>
<proteinExistence type="predicted"/>
<reference evidence="2 3" key="1">
    <citation type="submission" date="2017-03" db="EMBL/GenBank/DDBJ databases">
        <title>Genome sequence of Clostridium chromiireducens DSM 23318.</title>
        <authorList>
            <person name="Poehlein A."/>
            <person name="Daniel R."/>
        </authorList>
    </citation>
    <scope>NUCLEOTIDE SEQUENCE [LARGE SCALE GENOMIC DNA]</scope>
    <source>
        <strain evidence="2 3">DSM 23318</strain>
    </source>
</reference>
<feature type="transmembrane region" description="Helical" evidence="1">
    <location>
        <begin position="865"/>
        <end position="884"/>
    </location>
</feature>
<evidence type="ECO:0000256" key="1">
    <source>
        <dbReference type="SAM" id="Phobius"/>
    </source>
</evidence>
<evidence type="ECO:0000313" key="3">
    <source>
        <dbReference type="Proteomes" id="UP000191056"/>
    </source>
</evidence>
<feature type="transmembrane region" description="Helical" evidence="1">
    <location>
        <begin position="626"/>
        <end position="644"/>
    </location>
</feature>
<feature type="transmembrane region" description="Helical" evidence="1">
    <location>
        <begin position="811"/>
        <end position="829"/>
    </location>
</feature>
<feature type="transmembrane region" description="Helical" evidence="1">
    <location>
        <begin position="546"/>
        <end position="563"/>
    </location>
</feature>
<dbReference type="RefSeq" id="WP_079441043.1">
    <property type="nucleotide sequence ID" value="NZ_MZGT01000051.1"/>
</dbReference>
<feature type="transmembrane region" description="Helical" evidence="1">
    <location>
        <begin position="569"/>
        <end position="587"/>
    </location>
</feature>
<feature type="transmembrane region" description="Helical" evidence="1">
    <location>
        <begin position="482"/>
        <end position="505"/>
    </location>
</feature>
<feature type="transmembrane region" description="Helical" evidence="1">
    <location>
        <begin position="676"/>
        <end position="695"/>
    </location>
</feature>
<comment type="caution">
    <text evidence="2">The sequence shown here is derived from an EMBL/GenBank/DDBJ whole genome shotgun (WGS) entry which is preliminary data.</text>
</comment>
<feature type="transmembrane region" description="Helical" evidence="1">
    <location>
        <begin position="278"/>
        <end position="298"/>
    </location>
</feature>
<feature type="transmembrane region" description="Helical" evidence="1">
    <location>
        <begin position="132"/>
        <end position="155"/>
    </location>
</feature>
<feature type="transmembrane region" description="Helical" evidence="1">
    <location>
        <begin position="427"/>
        <end position="447"/>
    </location>
</feature>